<comment type="caution">
    <text evidence="6">The sequence shown here is derived from an EMBL/GenBank/DDBJ whole genome shotgun (WGS) entry which is preliminary data.</text>
</comment>
<evidence type="ECO:0000256" key="1">
    <source>
        <dbReference type="ARBA" id="ARBA00023015"/>
    </source>
</evidence>
<feature type="domain" description="HTH tetR-type" evidence="5">
    <location>
        <begin position="52"/>
        <end position="112"/>
    </location>
</feature>
<keyword evidence="7" id="KW-1185">Reference proteome</keyword>
<dbReference type="PROSITE" id="PS50977">
    <property type="entry name" value="HTH_TETR_2"/>
    <property type="match status" value="1"/>
</dbReference>
<feature type="DNA-binding region" description="H-T-H motif" evidence="4">
    <location>
        <begin position="75"/>
        <end position="94"/>
    </location>
</feature>
<evidence type="ECO:0000256" key="4">
    <source>
        <dbReference type="PROSITE-ProRule" id="PRU00335"/>
    </source>
</evidence>
<accession>A0A3A6Q2R8</accession>
<keyword evidence="1" id="KW-0805">Transcription regulation</keyword>
<dbReference type="AlphaFoldDB" id="A0A3A6Q2R8"/>
<dbReference type="SUPFAM" id="SSF46689">
    <property type="entry name" value="Homeodomain-like"/>
    <property type="match status" value="1"/>
</dbReference>
<dbReference type="OrthoDB" id="2373640at2"/>
<evidence type="ECO:0000259" key="5">
    <source>
        <dbReference type="PROSITE" id="PS50977"/>
    </source>
</evidence>
<dbReference type="GO" id="GO:0003700">
    <property type="term" value="F:DNA-binding transcription factor activity"/>
    <property type="evidence" value="ECO:0007669"/>
    <property type="project" value="TreeGrafter"/>
</dbReference>
<reference evidence="6 7" key="1">
    <citation type="submission" date="2018-09" db="EMBL/GenBank/DDBJ databases">
        <title>Paenibacillus aracenensis nov. sp. isolated from a cave in southern Spain.</title>
        <authorList>
            <person name="Jurado V."/>
            <person name="Gutierrez-Patricio S."/>
            <person name="Gonzalez-Pimentel J.L."/>
            <person name="Miller A.Z."/>
            <person name="Laiz L."/>
            <person name="Saiz-Jimenez C."/>
        </authorList>
    </citation>
    <scope>NUCLEOTIDE SEQUENCE [LARGE SCALE GENOMIC DNA]</scope>
    <source>
        <strain evidence="6 7">JCM 19203</strain>
    </source>
</reference>
<gene>
    <name evidence="6" type="ORF">D3P09_07015</name>
</gene>
<keyword evidence="3" id="KW-0804">Transcription</keyword>
<dbReference type="InterPro" id="IPR050109">
    <property type="entry name" value="HTH-type_TetR-like_transc_reg"/>
</dbReference>
<keyword evidence="2 4" id="KW-0238">DNA-binding</keyword>
<dbReference type="Proteomes" id="UP000267798">
    <property type="component" value="Unassembled WGS sequence"/>
</dbReference>
<dbReference type="Gene3D" id="1.10.357.10">
    <property type="entry name" value="Tetracycline Repressor, domain 2"/>
    <property type="match status" value="1"/>
</dbReference>
<dbReference type="PANTHER" id="PTHR30055">
    <property type="entry name" value="HTH-TYPE TRANSCRIPTIONAL REGULATOR RUTR"/>
    <property type="match status" value="1"/>
</dbReference>
<evidence type="ECO:0000313" key="7">
    <source>
        <dbReference type="Proteomes" id="UP000267798"/>
    </source>
</evidence>
<dbReference type="InterPro" id="IPR036271">
    <property type="entry name" value="Tet_transcr_reg_TetR-rel_C_sf"/>
</dbReference>
<dbReference type="EMBL" id="QXQB01000001">
    <property type="protein sequence ID" value="RJX41693.1"/>
    <property type="molecule type" value="Genomic_DNA"/>
</dbReference>
<dbReference type="InterPro" id="IPR009057">
    <property type="entry name" value="Homeodomain-like_sf"/>
</dbReference>
<protein>
    <submittedName>
        <fullName evidence="6">TetR/AcrR family transcriptional regulator</fullName>
    </submittedName>
</protein>
<dbReference type="SUPFAM" id="SSF48498">
    <property type="entry name" value="Tetracyclin repressor-like, C-terminal domain"/>
    <property type="match status" value="1"/>
</dbReference>
<name>A0A3A6Q2R8_9BACL</name>
<dbReference type="PRINTS" id="PR00455">
    <property type="entry name" value="HTHTETR"/>
</dbReference>
<proteinExistence type="predicted"/>
<organism evidence="6 7">
    <name type="scientific">Paenibacillus pinisoli</name>
    <dbReference type="NCBI Taxonomy" id="1276110"/>
    <lineage>
        <taxon>Bacteria</taxon>
        <taxon>Bacillati</taxon>
        <taxon>Bacillota</taxon>
        <taxon>Bacilli</taxon>
        <taxon>Bacillales</taxon>
        <taxon>Paenibacillaceae</taxon>
        <taxon>Paenibacillus</taxon>
    </lineage>
</organism>
<evidence type="ECO:0000256" key="2">
    <source>
        <dbReference type="ARBA" id="ARBA00023125"/>
    </source>
</evidence>
<evidence type="ECO:0000256" key="3">
    <source>
        <dbReference type="ARBA" id="ARBA00023163"/>
    </source>
</evidence>
<evidence type="ECO:0000313" key="6">
    <source>
        <dbReference type="EMBL" id="RJX41693.1"/>
    </source>
</evidence>
<dbReference type="Pfam" id="PF00440">
    <property type="entry name" value="TetR_N"/>
    <property type="match status" value="1"/>
</dbReference>
<sequence length="249" mass="28189">MNVHSQFSIFYLSSIYHQWLRSIPDERSISMSIQSEQLQQFFQLSFEEGAKEHGVRQIMLHAVDVFSRKGFAGTKIKDIAESAGFSQGYVYNYFKSKDEIFTRIVEQAADGAGKAVEFASRLEGTPMERITWLTEAFLAPDSLAMQHWRLNLLQTAAADAIPEEAKRIAKAKMGEPFKHFVPMVIEGQRMGEIAEGDPLMLAIAYFSFIQGLGISRIQTTSELPFPDANVVLAFMRRPLRYYAGKEEAE</sequence>
<dbReference type="InterPro" id="IPR001647">
    <property type="entry name" value="HTH_TetR"/>
</dbReference>
<dbReference type="Gene3D" id="1.10.10.60">
    <property type="entry name" value="Homeodomain-like"/>
    <property type="match status" value="1"/>
</dbReference>
<dbReference type="PANTHER" id="PTHR30055:SF234">
    <property type="entry name" value="HTH-TYPE TRANSCRIPTIONAL REGULATOR BETI"/>
    <property type="match status" value="1"/>
</dbReference>
<dbReference type="GO" id="GO:0000976">
    <property type="term" value="F:transcription cis-regulatory region binding"/>
    <property type="evidence" value="ECO:0007669"/>
    <property type="project" value="TreeGrafter"/>
</dbReference>